<sequence length="11" mass="1434">MYRILELHFVL</sequence>
<reference evidence="1" key="1">
    <citation type="submission" date="2014-11" db="EMBL/GenBank/DDBJ databases">
        <authorList>
            <person name="Amaro Gonzalez C."/>
        </authorList>
    </citation>
    <scope>NUCLEOTIDE SEQUENCE</scope>
</reference>
<reference evidence="1" key="2">
    <citation type="journal article" date="2015" name="Fish Shellfish Immunol.">
        <title>Early steps in the European eel (Anguilla anguilla)-Vibrio vulnificus interaction in the gills: Role of the RtxA13 toxin.</title>
        <authorList>
            <person name="Callol A."/>
            <person name="Pajuelo D."/>
            <person name="Ebbesson L."/>
            <person name="Teles M."/>
            <person name="MacKenzie S."/>
            <person name="Amaro C."/>
        </authorList>
    </citation>
    <scope>NUCLEOTIDE SEQUENCE</scope>
</reference>
<accession>A0A0E9W3T5</accession>
<evidence type="ECO:0000313" key="1">
    <source>
        <dbReference type="EMBL" id="JAH84163.1"/>
    </source>
</evidence>
<dbReference type="EMBL" id="GBXM01024414">
    <property type="protein sequence ID" value="JAH84163.1"/>
    <property type="molecule type" value="Transcribed_RNA"/>
</dbReference>
<name>A0A0E9W3T5_ANGAN</name>
<proteinExistence type="predicted"/>
<organism evidence="1">
    <name type="scientific">Anguilla anguilla</name>
    <name type="common">European freshwater eel</name>
    <name type="synonym">Muraena anguilla</name>
    <dbReference type="NCBI Taxonomy" id="7936"/>
    <lineage>
        <taxon>Eukaryota</taxon>
        <taxon>Metazoa</taxon>
        <taxon>Chordata</taxon>
        <taxon>Craniata</taxon>
        <taxon>Vertebrata</taxon>
        <taxon>Euteleostomi</taxon>
        <taxon>Actinopterygii</taxon>
        <taxon>Neopterygii</taxon>
        <taxon>Teleostei</taxon>
        <taxon>Anguilliformes</taxon>
        <taxon>Anguillidae</taxon>
        <taxon>Anguilla</taxon>
    </lineage>
</organism>
<protein>
    <submittedName>
        <fullName evidence="1">Uncharacterized protein</fullName>
    </submittedName>
</protein>